<dbReference type="AlphaFoldDB" id="A0A8D8VLL8"/>
<protein>
    <submittedName>
        <fullName evidence="1">Uncharacterized protein</fullName>
    </submittedName>
</protein>
<sequence length="106" mass="12728">MCGQMEQTLCQAQVWHRFISHQTLCRRRHLRHWRISREKPRHCIRRTNRIVATAATAARPKLAADPRYYDRYLLPPTNCLPRGVPRRVGVTNMPRWDMRADRRGWP</sequence>
<organism evidence="1">
    <name type="scientific">Cacopsylla melanoneura</name>
    <dbReference type="NCBI Taxonomy" id="428564"/>
    <lineage>
        <taxon>Eukaryota</taxon>
        <taxon>Metazoa</taxon>
        <taxon>Ecdysozoa</taxon>
        <taxon>Arthropoda</taxon>
        <taxon>Hexapoda</taxon>
        <taxon>Insecta</taxon>
        <taxon>Pterygota</taxon>
        <taxon>Neoptera</taxon>
        <taxon>Paraneoptera</taxon>
        <taxon>Hemiptera</taxon>
        <taxon>Sternorrhyncha</taxon>
        <taxon>Psylloidea</taxon>
        <taxon>Psyllidae</taxon>
        <taxon>Psyllinae</taxon>
        <taxon>Cacopsylla</taxon>
    </lineage>
</organism>
<name>A0A8D8VLL8_9HEMI</name>
<evidence type="ECO:0000313" key="1">
    <source>
        <dbReference type="EMBL" id="CAG6628183.1"/>
    </source>
</evidence>
<proteinExistence type="predicted"/>
<reference evidence="1" key="1">
    <citation type="submission" date="2021-05" db="EMBL/GenBank/DDBJ databases">
        <authorList>
            <person name="Alioto T."/>
            <person name="Alioto T."/>
            <person name="Gomez Garrido J."/>
        </authorList>
    </citation>
    <scope>NUCLEOTIDE SEQUENCE</scope>
</reference>
<accession>A0A8D8VLL8</accession>
<dbReference type="EMBL" id="HBUF01067571">
    <property type="protein sequence ID" value="CAG6628183.1"/>
    <property type="molecule type" value="Transcribed_RNA"/>
</dbReference>